<sequence>MRNGVVQRGDKGLMRAINKFEKGIAREVKRVIRETAELIATQAKADAPFDEGNLRRSIDVEYSATGYSAKITVGAEYGIYLEFGTGIYAVKGNGRKTPWVYWSPKLGRWVYTRGIKAQPYFFPAVDRAKRHFANEMNKLGV</sequence>
<dbReference type="EMBL" id="CCDI010000001">
    <property type="protein sequence ID" value="CDQ22572.1"/>
    <property type="molecule type" value="Genomic_DNA"/>
</dbReference>
<dbReference type="InterPro" id="IPR010064">
    <property type="entry name" value="HK97-gp10_tail"/>
</dbReference>
<dbReference type="AlphaFoldDB" id="A0A059NYL1"/>
<evidence type="ECO:0000313" key="1">
    <source>
        <dbReference type="EMBL" id="CDQ22572.1"/>
    </source>
</evidence>
<proteinExistence type="predicted"/>
<dbReference type="Pfam" id="PF04883">
    <property type="entry name" value="HK97-gp10_like"/>
    <property type="match status" value="1"/>
</dbReference>
<accession>A0A059NYL1</accession>
<comment type="caution">
    <text evidence="1">The sequence shown here is derived from an EMBL/GenBank/DDBJ whole genome shotgun (WGS) entry which is preliminary data.</text>
</comment>
<dbReference type="NCBIfam" id="TIGR01725">
    <property type="entry name" value="phge_HK97_gp10"/>
    <property type="match status" value="1"/>
</dbReference>
<name>A0A059NYL1_9BACI</name>
<gene>
    <name evidence="1" type="ORF">BN983_00785</name>
</gene>
<reference evidence="1 2" key="2">
    <citation type="submission" date="2014-05" db="EMBL/GenBank/DDBJ databases">
        <title>Draft genome sequence of Halobacillus karajensis HK-03.</title>
        <authorList>
            <person name="Khelaifia S."/>
            <person name="Croce O."/>
            <person name="Lagier J.C."/>
            <person name="Raoult D."/>
        </authorList>
    </citation>
    <scope>NUCLEOTIDE SEQUENCE [LARGE SCALE GENOMIC DNA]</scope>
    <source>
        <strain evidence="1 2">HD-03</strain>
    </source>
</reference>
<dbReference type="Proteomes" id="UP000028868">
    <property type="component" value="Unassembled WGS sequence"/>
</dbReference>
<keyword evidence="2" id="KW-1185">Reference proteome</keyword>
<protein>
    <submittedName>
        <fullName evidence="1">Phage protein, HK97 gp10 family</fullName>
    </submittedName>
</protein>
<dbReference type="RefSeq" id="WP_035505941.1">
    <property type="nucleotide sequence ID" value="NZ_CCDI010000001.1"/>
</dbReference>
<reference evidence="2" key="1">
    <citation type="submission" date="2014-03" db="EMBL/GenBank/DDBJ databases">
        <authorList>
            <person name="Urmite Genomes U."/>
        </authorList>
    </citation>
    <scope>NUCLEOTIDE SEQUENCE [LARGE SCALE GENOMIC DNA]</scope>
    <source>
        <strain evidence="2">HD-03</strain>
    </source>
</reference>
<evidence type="ECO:0000313" key="2">
    <source>
        <dbReference type="Proteomes" id="UP000028868"/>
    </source>
</evidence>
<organism evidence="1 2">
    <name type="scientific">Halobacillus karajensis</name>
    <dbReference type="NCBI Taxonomy" id="195088"/>
    <lineage>
        <taxon>Bacteria</taxon>
        <taxon>Bacillati</taxon>
        <taxon>Bacillota</taxon>
        <taxon>Bacilli</taxon>
        <taxon>Bacillales</taxon>
        <taxon>Bacillaceae</taxon>
        <taxon>Halobacillus</taxon>
    </lineage>
</organism>